<organism evidence="1 2">
    <name type="scientific">Glycomyces buryatensis</name>
    <dbReference type="NCBI Taxonomy" id="2570927"/>
    <lineage>
        <taxon>Bacteria</taxon>
        <taxon>Bacillati</taxon>
        <taxon>Actinomycetota</taxon>
        <taxon>Actinomycetes</taxon>
        <taxon>Glycomycetales</taxon>
        <taxon>Glycomycetaceae</taxon>
        <taxon>Glycomyces</taxon>
    </lineage>
</organism>
<dbReference type="OrthoDB" id="3207839at2"/>
<keyword evidence="2" id="KW-1185">Reference proteome</keyword>
<evidence type="ECO:0000313" key="1">
    <source>
        <dbReference type="EMBL" id="THV41311.1"/>
    </source>
</evidence>
<reference evidence="2" key="1">
    <citation type="submission" date="2019-04" db="EMBL/GenBank/DDBJ databases">
        <title>Nocardioides xinjiangensis sp. nov.</title>
        <authorList>
            <person name="Liu S."/>
        </authorList>
    </citation>
    <scope>NUCLEOTIDE SEQUENCE [LARGE SCALE GENOMIC DNA]</scope>
    <source>
        <strain evidence="2">18</strain>
    </source>
</reference>
<protein>
    <submittedName>
        <fullName evidence="1">Uncharacterized protein</fullName>
    </submittedName>
</protein>
<proteinExistence type="predicted"/>
<dbReference type="AlphaFoldDB" id="A0A4S8QCK5"/>
<gene>
    <name evidence="1" type="ORF">FAB82_12155</name>
</gene>
<evidence type="ECO:0000313" key="2">
    <source>
        <dbReference type="Proteomes" id="UP000308760"/>
    </source>
</evidence>
<sequence>MPPGKRHEAIIELSKKVPGLLSNLIAQATGEEVPAHDAVRHSGEAANLLVPIERLSDGVQVFYRDESPQLAAVFEMQHATERRKKRDWPYFVAAMELEHDCPAVLIVVTVSAKTAAWARKPIEFGFGRCVMRPIVICLEELEPGDDMGFMLLFALREKASRGDLEQLWREINTVPEDLAKLYADIVGVGLFGTDSYEIWSDLMKIEDIRYEHPYAQELIAKGKAQGEARAILEVLSSRGFEVSDRLRRKITGCQDQSQLLIWLRGAAVTDDVERLFSE</sequence>
<dbReference type="Proteomes" id="UP000308760">
    <property type="component" value="Unassembled WGS sequence"/>
</dbReference>
<comment type="caution">
    <text evidence="1">The sequence shown here is derived from an EMBL/GenBank/DDBJ whole genome shotgun (WGS) entry which is preliminary data.</text>
</comment>
<name>A0A4S8QCK5_9ACTN</name>
<dbReference type="RefSeq" id="WP_136534813.1">
    <property type="nucleotide sequence ID" value="NZ_STGY01000046.1"/>
</dbReference>
<accession>A0A4S8QCK5</accession>
<reference evidence="1 2" key="2">
    <citation type="submission" date="2019-05" db="EMBL/GenBank/DDBJ databases">
        <title>Glycomyces buryatensis sp. nov.</title>
        <authorList>
            <person name="Nikitina E."/>
        </authorList>
    </citation>
    <scope>NUCLEOTIDE SEQUENCE [LARGE SCALE GENOMIC DNA]</scope>
    <source>
        <strain evidence="1 2">18</strain>
    </source>
</reference>
<dbReference type="EMBL" id="STGY01000046">
    <property type="protein sequence ID" value="THV41311.1"/>
    <property type="molecule type" value="Genomic_DNA"/>
</dbReference>